<evidence type="ECO:0008006" key="9">
    <source>
        <dbReference type="Google" id="ProtNLM"/>
    </source>
</evidence>
<dbReference type="InterPro" id="IPR007902">
    <property type="entry name" value="Chl4/mis15/CENP-N"/>
</dbReference>
<dbReference type="GO" id="GO:0005654">
    <property type="term" value="C:nucleoplasm"/>
    <property type="evidence" value="ECO:0000318"/>
    <property type="project" value="GO_Central"/>
</dbReference>
<dbReference type="PANTHER" id="PTHR46790:SF1">
    <property type="entry name" value="CENTROMERE PROTEIN N"/>
    <property type="match status" value="1"/>
</dbReference>
<dbReference type="Pfam" id="PF05238">
    <property type="entry name" value="CENP-N"/>
    <property type="match status" value="1"/>
</dbReference>
<dbReference type="OrthoDB" id="6585699at2759"/>
<dbReference type="EMBL" id="DS469527">
    <property type="protein sequence ID" value="EDO46393.1"/>
    <property type="molecule type" value="Genomic_DNA"/>
</dbReference>
<evidence type="ECO:0000313" key="7">
    <source>
        <dbReference type="EMBL" id="EDO46393.1"/>
    </source>
</evidence>
<reference evidence="7 8" key="1">
    <citation type="journal article" date="2007" name="Science">
        <title>Sea anemone genome reveals ancestral eumetazoan gene repertoire and genomic organization.</title>
        <authorList>
            <person name="Putnam N.H."/>
            <person name="Srivastava M."/>
            <person name="Hellsten U."/>
            <person name="Dirks B."/>
            <person name="Chapman J."/>
            <person name="Salamov A."/>
            <person name="Terry A."/>
            <person name="Shapiro H."/>
            <person name="Lindquist E."/>
            <person name="Kapitonov V.V."/>
            <person name="Jurka J."/>
            <person name="Genikhovich G."/>
            <person name="Grigoriev I.V."/>
            <person name="Lucas S.M."/>
            <person name="Steele R.E."/>
            <person name="Finnerty J.R."/>
            <person name="Technau U."/>
            <person name="Martindale M.Q."/>
            <person name="Rokhsar D.S."/>
        </authorList>
    </citation>
    <scope>NUCLEOTIDE SEQUENCE [LARGE SCALE GENOMIC DNA]</scope>
    <source>
        <strain evidence="8">CH2 X CH6</strain>
    </source>
</reference>
<dbReference type="PANTHER" id="PTHR46790">
    <property type="entry name" value="CENTROMERE PROTEIN N"/>
    <property type="match status" value="1"/>
</dbReference>
<dbReference type="PhylomeDB" id="A7RPW6"/>
<keyword evidence="8" id="KW-1185">Reference proteome</keyword>
<comment type="similarity">
    <text evidence="3">Belongs to the CENP-N/CHL4 family.</text>
</comment>
<evidence type="ECO:0000256" key="4">
    <source>
        <dbReference type="ARBA" id="ARBA00022454"/>
    </source>
</evidence>
<proteinExistence type="inferred from homology"/>
<dbReference type="GO" id="GO:0000775">
    <property type="term" value="C:chromosome, centromeric region"/>
    <property type="evidence" value="ECO:0007669"/>
    <property type="project" value="UniProtKB-SubCell"/>
</dbReference>
<dbReference type="AlphaFoldDB" id="A7RPW6"/>
<keyword evidence="5" id="KW-0539">Nucleus</keyword>
<dbReference type="KEGG" id="nve:5518515"/>
<protein>
    <recommendedName>
        <fullName evidence="9">Centromere protein N</fullName>
    </recommendedName>
</protein>
<dbReference type="eggNOG" id="ENOG502QSE8">
    <property type="taxonomic scope" value="Eukaryota"/>
</dbReference>
<evidence type="ECO:0000256" key="5">
    <source>
        <dbReference type="ARBA" id="ARBA00023242"/>
    </source>
</evidence>
<dbReference type="OMA" id="CRYEDYV"/>
<accession>A7RPW6</accession>
<evidence type="ECO:0000256" key="3">
    <source>
        <dbReference type="ARBA" id="ARBA00005566"/>
    </source>
</evidence>
<dbReference type="GO" id="GO:0007059">
    <property type="term" value="P:chromosome segregation"/>
    <property type="evidence" value="ECO:0007669"/>
    <property type="project" value="InterPro"/>
</dbReference>
<sequence>MHSEAMLKLFKKFKKEDLIDALKCRGILDARFNDAKKGSKLSVARKLMKACNGKLTPHNLALLDMTYLQKNSSTKSWDVLRLTGYDVANCKESADPSVFEHKLKTQLGLFFNMSLCVELWKGAVWVRLAIHDKKKPLSPESSTSVVYMVHFPHSPYIITTNIRAGHKAFLFQGLANALRGETIQRVGLSGKDIWSLSDMVLYQRSQGSFSQYRLNRVDVNPLVTCRKRKQTKVKDTSDPEICSENQAEDVKRKRQIDVAFGSNAQPALQKVEFKMLTRFRGTQYVAFHKKPFRCSVKFEGPSVIDGIKSLTAAGVTSVPLPSYLSNLHSLSQNHFLLKDRKGSQHKEVLDL</sequence>
<dbReference type="HOGENOM" id="CLU_070600_0_0_1"/>
<comment type="subcellular location">
    <subcellularLocation>
        <location evidence="2">Chromosome</location>
        <location evidence="2">Centromere</location>
    </subcellularLocation>
    <subcellularLocation>
        <location evidence="1">Nucleus</location>
    </subcellularLocation>
</comment>
<dbReference type="InParanoid" id="A7RPW6"/>
<gene>
    <name evidence="7" type="ORF">NEMVEDRAFT_v1g200332</name>
</gene>
<dbReference type="FunCoup" id="A7RPW6">
    <property type="interactions" value="110"/>
</dbReference>
<dbReference type="GO" id="GO:0034080">
    <property type="term" value="P:CENP-A containing chromatin assembly"/>
    <property type="evidence" value="ECO:0007669"/>
    <property type="project" value="InterPro"/>
</dbReference>
<name>A7RPW6_NEMVE</name>
<dbReference type="Proteomes" id="UP000001593">
    <property type="component" value="Unassembled WGS sequence"/>
</dbReference>
<evidence type="ECO:0000256" key="1">
    <source>
        <dbReference type="ARBA" id="ARBA00004123"/>
    </source>
</evidence>
<evidence type="ECO:0000313" key="8">
    <source>
        <dbReference type="Proteomes" id="UP000001593"/>
    </source>
</evidence>
<keyword evidence="6" id="KW-0137">Centromere</keyword>
<dbReference type="InterPro" id="IPR052011">
    <property type="entry name" value="CENP-NAC/CAD_complex"/>
</dbReference>
<evidence type="ECO:0000256" key="6">
    <source>
        <dbReference type="ARBA" id="ARBA00023328"/>
    </source>
</evidence>
<evidence type="ECO:0000256" key="2">
    <source>
        <dbReference type="ARBA" id="ARBA00004584"/>
    </source>
</evidence>
<organism evidence="7 8">
    <name type="scientific">Nematostella vectensis</name>
    <name type="common">Starlet sea anemone</name>
    <dbReference type="NCBI Taxonomy" id="45351"/>
    <lineage>
        <taxon>Eukaryota</taxon>
        <taxon>Metazoa</taxon>
        <taxon>Cnidaria</taxon>
        <taxon>Anthozoa</taxon>
        <taxon>Hexacorallia</taxon>
        <taxon>Actiniaria</taxon>
        <taxon>Edwardsiidae</taxon>
        <taxon>Nematostella</taxon>
    </lineage>
</organism>
<dbReference type="STRING" id="45351.A7RPW6"/>
<keyword evidence="4" id="KW-0158">Chromosome</keyword>